<reference evidence="1 2" key="1">
    <citation type="submission" date="2021-11" db="EMBL/GenBank/DDBJ databases">
        <title>Draft genome sequence of Paenibacillus profundus YoMME, a new Gram-positive bacteria with exoelectrogenic properties.</title>
        <authorList>
            <person name="Hubenova Y."/>
            <person name="Hubenova E."/>
            <person name="Manasiev Y."/>
            <person name="Peykov S."/>
            <person name="Mitov M."/>
        </authorList>
    </citation>
    <scope>NUCLEOTIDE SEQUENCE [LARGE SCALE GENOMIC DNA]</scope>
    <source>
        <strain evidence="1 2">YoMME</strain>
    </source>
</reference>
<dbReference type="EMBL" id="JAJNBZ010000017">
    <property type="protein sequence ID" value="MCE5171464.1"/>
    <property type="molecule type" value="Genomic_DNA"/>
</dbReference>
<accession>A0ABS8YJS3</accession>
<organism evidence="1 2">
    <name type="scientific">Paenibacillus profundus</name>
    <dbReference type="NCBI Taxonomy" id="1173085"/>
    <lineage>
        <taxon>Bacteria</taxon>
        <taxon>Bacillati</taxon>
        <taxon>Bacillota</taxon>
        <taxon>Bacilli</taxon>
        <taxon>Bacillales</taxon>
        <taxon>Paenibacillaceae</taxon>
        <taxon>Paenibacillus</taxon>
    </lineage>
</organism>
<comment type="caution">
    <text evidence="1">The sequence shown here is derived from an EMBL/GenBank/DDBJ whole genome shotgun (WGS) entry which is preliminary data.</text>
</comment>
<name>A0ABS8YJS3_9BACL</name>
<proteinExistence type="predicted"/>
<dbReference type="Proteomes" id="UP001199916">
    <property type="component" value="Unassembled WGS sequence"/>
</dbReference>
<gene>
    <name evidence="1" type="ORF">LQV63_19370</name>
</gene>
<keyword evidence="2" id="KW-1185">Reference proteome</keyword>
<evidence type="ECO:0000313" key="2">
    <source>
        <dbReference type="Proteomes" id="UP001199916"/>
    </source>
</evidence>
<evidence type="ECO:0000313" key="1">
    <source>
        <dbReference type="EMBL" id="MCE5171464.1"/>
    </source>
</evidence>
<protein>
    <submittedName>
        <fullName evidence="1">Uncharacterized protein</fullName>
    </submittedName>
</protein>
<sequence length="47" mass="5333">MHTNNNAALVAADLIYSKGDFERGITKLYWEVLIRIVTGRPSARLEE</sequence>